<evidence type="ECO:0000313" key="9">
    <source>
        <dbReference type="EMBL" id="KDO85531.1"/>
    </source>
</evidence>
<comment type="similarity">
    <text evidence="6">Belongs to the AP2/ERF transcription factor family. ERF subfamily.</text>
</comment>
<name>A0A067HCL9_CITSI</name>
<evidence type="ECO:0000256" key="2">
    <source>
        <dbReference type="ARBA" id="ARBA00023015"/>
    </source>
</evidence>
<dbReference type="SUPFAM" id="SSF54171">
    <property type="entry name" value="DNA-binding domain"/>
    <property type="match status" value="1"/>
</dbReference>
<comment type="subcellular location">
    <subcellularLocation>
        <location evidence="1">Nucleus</location>
    </subcellularLocation>
</comment>
<dbReference type="PANTHER" id="PTHR31190:SF274">
    <property type="entry name" value="ETHYLENE-RESPONSIVE TRANSCRIPTION FACTOR 13"/>
    <property type="match status" value="1"/>
</dbReference>
<keyword evidence="2" id="KW-0805">Transcription regulation</keyword>
<dbReference type="GO" id="GO:0003700">
    <property type="term" value="F:DNA-binding transcription factor activity"/>
    <property type="evidence" value="ECO:0007669"/>
    <property type="project" value="InterPro"/>
</dbReference>
<evidence type="ECO:0000256" key="5">
    <source>
        <dbReference type="ARBA" id="ARBA00023242"/>
    </source>
</evidence>
<evidence type="ECO:0000256" key="1">
    <source>
        <dbReference type="ARBA" id="ARBA00004123"/>
    </source>
</evidence>
<reference evidence="9 10" key="1">
    <citation type="submission" date="2014-04" db="EMBL/GenBank/DDBJ databases">
        <authorList>
            <consortium name="International Citrus Genome Consortium"/>
            <person name="Gmitter F."/>
            <person name="Chen C."/>
            <person name="Farmerie W."/>
            <person name="Harkins T."/>
            <person name="Desany B."/>
            <person name="Mohiuddin M."/>
            <person name="Kodira C."/>
            <person name="Borodovsky M."/>
            <person name="Lomsadze A."/>
            <person name="Burns P."/>
            <person name="Jenkins J."/>
            <person name="Prochnik S."/>
            <person name="Shu S."/>
            <person name="Chapman J."/>
            <person name="Pitluck S."/>
            <person name="Schmutz J."/>
            <person name="Rokhsar D."/>
        </authorList>
    </citation>
    <scope>NUCLEOTIDE SEQUENCE</scope>
</reference>
<evidence type="ECO:0000256" key="3">
    <source>
        <dbReference type="ARBA" id="ARBA00023125"/>
    </source>
</evidence>
<evidence type="ECO:0000313" key="10">
    <source>
        <dbReference type="Proteomes" id="UP000027120"/>
    </source>
</evidence>
<accession>A0A067HCL9</accession>
<feature type="domain" description="AP2/ERF" evidence="8">
    <location>
        <begin position="134"/>
        <end position="192"/>
    </location>
</feature>
<dbReference type="PROSITE" id="PS51032">
    <property type="entry name" value="AP2_ERF"/>
    <property type="match status" value="1"/>
</dbReference>
<dbReference type="OrthoDB" id="552345at2759"/>
<evidence type="ECO:0000256" key="7">
    <source>
        <dbReference type="SAM" id="MobiDB-lite"/>
    </source>
</evidence>
<gene>
    <name evidence="9" type="ORF">CISIN_1g047100mg</name>
</gene>
<dbReference type="Pfam" id="PF00847">
    <property type="entry name" value="AP2"/>
    <property type="match status" value="1"/>
</dbReference>
<dbReference type="GO" id="GO:0009873">
    <property type="term" value="P:ethylene-activated signaling pathway"/>
    <property type="evidence" value="ECO:0007669"/>
    <property type="project" value="InterPro"/>
</dbReference>
<keyword evidence="4" id="KW-0804">Transcription</keyword>
<dbReference type="Gene3D" id="3.30.730.10">
    <property type="entry name" value="AP2/ERF domain"/>
    <property type="match status" value="1"/>
</dbReference>
<evidence type="ECO:0000259" key="8">
    <source>
        <dbReference type="PROSITE" id="PS51032"/>
    </source>
</evidence>
<feature type="compositionally biased region" description="Low complexity" evidence="7">
    <location>
        <begin position="216"/>
        <end position="233"/>
    </location>
</feature>
<dbReference type="PRINTS" id="PR00367">
    <property type="entry name" value="ETHRSPELEMNT"/>
</dbReference>
<evidence type="ECO:0000256" key="6">
    <source>
        <dbReference type="ARBA" id="ARBA00024343"/>
    </source>
</evidence>
<dbReference type="GO" id="GO:0005634">
    <property type="term" value="C:nucleus"/>
    <property type="evidence" value="ECO:0007669"/>
    <property type="project" value="UniProtKB-SubCell"/>
</dbReference>
<dbReference type="GO" id="GO:0003677">
    <property type="term" value="F:DNA binding"/>
    <property type="evidence" value="ECO:0007669"/>
    <property type="project" value="UniProtKB-KW"/>
</dbReference>
<dbReference type="SMART" id="SM00380">
    <property type="entry name" value="AP2"/>
    <property type="match status" value="1"/>
</dbReference>
<dbReference type="CDD" id="cd00018">
    <property type="entry name" value="AP2"/>
    <property type="match status" value="1"/>
</dbReference>
<dbReference type="AlphaFoldDB" id="A0A067HCL9"/>
<proteinExistence type="inferred from homology"/>
<dbReference type="InterPro" id="IPR016177">
    <property type="entry name" value="DNA-bd_dom_sf"/>
</dbReference>
<keyword evidence="10" id="KW-1185">Reference proteome</keyword>
<dbReference type="PANTHER" id="PTHR31190">
    <property type="entry name" value="DNA-BINDING DOMAIN"/>
    <property type="match status" value="1"/>
</dbReference>
<dbReference type="InterPro" id="IPR036955">
    <property type="entry name" value="AP2/ERF_dom_sf"/>
</dbReference>
<dbReference type="InterPro" id="IPR044808">
    <property type="entry name" value="ERF_plant"/>
</dbReference>
<dbReference type="Proteomes" id="UP000027120">
    <property type="component" value="Unassembled WGS sequence"/>
</dbReference>
<dbReference type="SMR" id="A0A067HCL9"/>
<keyword evidence="3" id="KW-0238">DNA-binding</keyword>
<sequence>MNRENMSESDLALLESIRQQLLEDDFEIFTTFPSETLPINNNETLNSPVSSFNSFSFTENINEYLSQGVSSSSHSSLHDGVNGGWISFDDQLGRNNDIGSAIANIDTSMTSPPHPPPLPTPQMDVARGTHVRMQYRGVRRRPWGKFAAEIRDPKKNGARVWLGTYDTPEGAAFAYDRAAFKMRGSKAKLNFPHLIGSNVEPPVRVTKKRGSPEPPSSSSSLSSSSSVVSFRPG</sequence>
<dbReference type="FunFam" id="3.30.730.10:FF:000001">
    <property type="entry name" value="Ethylene-responsive transcription factor 2"/>
    <property type="match status" value="1"/>
</dbReference>
<dbReference type="EMBL" id="KK784873">
    <property type="protein sequence ID" value="KDO85531.1"/>
    <property type="molecule type" value="Genomic_DNA"/>
</dbReference>
<organism evidence="9 10">
    <name type="scientific">Citrus sinensis</name>
    <name type="common">Sweet orange</name>
    <name type="synonym">Citrus aurantium var. sinensis</name>
    <dbReference type="NCBI Taxonomy" id="2711"/>
    <lineage>
        <taxon>Eukaryota</taxon>
        <taxon>Viridiplantae</taxon>
        <taxon>Streptophyta</taxon>
        <taxon>Embryophyta</taxon>
        <taxon>Tracheophyta</taxon>
        <taxon>Spermatophyta</taxon>
        <taxon>Magnoliopsida</taxon>
        <taxon>eudicotyledons</taxon>
        <taxon>Gunneridae</taxon>
        <taxon>Pentapetalae</taxon>
        <taxon>rosids</taxon>
        <taxon>malvids</taxon>
        <taxon>Sapindales</taxon>
        <taxon>Rutaceae</taxon>
        <taxon>Aurantioideae</taxon>
        <taxon>Citrus</taxon>
    </lineage>
</organism>
<dbReference type="InterPro" id="IPR001471">
    <property type="entry name" value="AP2/ERF_dom"/>
</dbReference>
<dbReference type="KEGG" id="cit:107175663"/>
<keyword evidence="5" id="KW-0539">Nucleus</keyword>
<feature type="region of interest" description="Disordered" evidence="7">
    <location>
        <begin position="195"/>
        <end position="233"/>
    </location>
</feature>
<dbReference type="STRING" id="2711.A0A067HCL9"/>
<evidence type="ECO:0000256" key="4">
    <source>
        <dbReference type="ARBA" id="ARBA00023163"/>
    </source>
</evidence>
<protein>
    <recommendedName>
        <fullName evidence="8">AP2/ERF domain-containing protein</fullName>
    </recommendedName>
</protein>